<dbReference type="STRING" id="93684.SAMN05421853_102107"/>
<dbReference type="EMBL" id="FOXV01000002">
    <property type="protein sequence ID" value="SFQ14362.1"/>
    <property type="molecule type" value="Genomic_DNA"/>
</dbReference>
<organism evidence="1 2">
    <name type="scientific">Roseivivax halotolerans</name>
    <dbReference type="NCBI Taxonomy" id="93684"/>
    <lineage>
        <taxon>Bacteria</taxon>
        <taxon>Pseudomonadati</taxon>
        <taxon>Pseudomonadota</taxon>
        <taxon>Alphaproteobacteria</taxon>
        <taxon>Rhodobacterales</taxon>
        <taxon>Roseobacteraceae</taxon>
        <taxon>Roseivivax</taxon>
    </lineage>
</organism>
<dbReference type="Pfam" id="PF05069">
    <property type="entry name" value="Phage_tail_S"/>
    <property type="match status" value="1"/>
</dbReference>
<keyword evidence="2" id="KW-1185">Reference proteome</keyword>
<accession>A0A1I5W3P0</accession>
<evidence type="ECO:0000313" key="1">
    <source>
        <dbReference type="EMBL" id="SFQ14362.1"/>
    </source>
</evidence>
<sequence>MSGVVLSADFDFGRAADAIARLADPDIDELAFNVGQLLETQSRTRISDEKVAPGGAPWAAWSADYAATRSAQHSLLVGENDLLESVQNYSAGAEAKVGTNLVYGAIHQFGGEPVGMPIPARPYLGVSDENAAEIEDLVIDYLEELL</sequence>
<evidence type="ECO:0000313" key="2">
    <source>
        <dbReference type="Proteomes" id="UP000243106"/>
    </source>
</evidence>
<dbReference type="AlphaFoldDB" id="A0A1I5W3P0"/>
<name>A0A1I5W3P0_9RHOB</name>
<reference evidence="2" key="1">
    <citation type="submission" date="2016-10" db="EMBL/GenBank/DDBJ databases">
        <authorList>
            <person name="Varghese N."/>
            <person name="Submissions S."/>
        </authorList>
    </citation>
    <scope>NUCLEOTIDE SEQUENCE [LARGE SCALE GENOMIC DNA]</scope>
    <source>
        <strain evidence="2">JCM 10271</strain>
    </source>
</reference>
<gene>
    <name evidence="1" type="ORF">SAMN05421853_102107</name>
</gene>
<dbReference type="RefSeq" id="WP_093009390.1">
    <property type="nucleotide sequence ID" value="NZ_FOXV01000002.1"/>
</dbReference>
<proteinExistence type="predicted"/>
<dbReference type="Proteomes" id="UP000243106">
    <property type="component" value="Unassembled WGS sequence"/>
</dbReference>
<dbReference type="NCBIfam" id="TIGR01635">
    <property type="entry name" value="tail_comp_S"/>
    <property type="match status" value="1"/>
</dbReference>
<dbReference type="InterPro" id="IPR006522">
    <property type="entry name" value="Phage_virion_morphogenesis"/>
</dbReference>
<protein>
    <submittedName>
        <fullName evidence="1">Phage virion morphogenesis (Putative tail completion) protein</fullName>
    </submittedName>
</protein>